<dbReference type="RefSeq" id="XP_067819841.1">
    <property type="nucleotide sequence ID" value="XM_067962056.1"/>
</dbReference>
<gene>
    <name evidence="1" type="ORF">CCR75_003965</name>
</gene>
<keyword evidence="2" id="KW-1185">Reference proteome</keyword>
<organism evidence="1 2">
    <name type="scientific">Bremia lactucae</name>
    <name type="common">Lettuce downy mildew</name>
    <dbReference type="NCBI Taxonomy" id="4779"/>
    <lineage>
        <taxon>Eukaryota</taxon>
        <taxon>Sar</taxon>
        <taxon>Stramenopiles</taxon>
        <taxon>Oomycota</taxon>
        <taxon>Peronosporomycetes</taxon>
        <taxon>Peronosporales</taxon>
        <taxon>Peronosporaceae</taxon>
        <taxon>Bremia</taxon>
    </lineage>
</organism>
<accession>A0A976FP21</accession>
<dbReference type="GeneID" id="94347727"/>
<comment type="caution">
    <text evidence="1">The sequence shown here is derived from an EMBL/GenBank/DDBJ whole genome shotgun (WGS) entry which is preliminary data.</text>
</comment>
<sequence>MVPRGNQLLSIDTAEVVSIMSTLPASAPNANIFLCTPTSSDYGALRQELLDNGNSSPFLIRKFVWVWTFLIGPQPIFGPDATRGSCSAGDGRLSVLNLELERMDRKKR</sequence>
<evidence type="ECO:0000313" key="1">
    <source>
        <dbReference type="EMBL" id="TDH70342.1"/>
    </source>
</evidence>
<reference evidence="1 2" key="1">
    <citation type="journal article" date="2021" name="Genome Biol.">
        <title>AFLAP: assembly-free linkage analysis pipeline using k-mers from genome sequencing data.</title>
        <authorList>
            <person name="Fletcher K."/>
            <person name="Zhang L."/>
            <person name="Gil J."/>
            <person name="Han R."/>
            <person name="Cavanaugh K."/>
            <person name="Michelmore R."/>
        </authorList>
    </citation>
    <scope>NUCLEOTIDE SEQUENCE [LARGE SCALE GENOMIC DNA]</scope>
    <source>
        <strain evidence="1 2">SF5</strain>
    </source>
</reference>
<dbReference type="KEGG" id="blac:94347727"/>
<evidence type="ECO:0000313" key="2">
    <source>
        <dbReference type="Proteomes" id="UP000294530"/>
    </source>
</evidence>
<protein>
    <submittedName>
        <fullName evidence="1">Uncharacterized protein</fullName>
    </submittedName>
</protein>
<dbReference type="EMBL" id="SHOA02000010">
    <property type="protein sequence ID" value="TDH70342.1"/>
    <property type="molecule type" value="Genomic_DNA"/>
</dbReference>
<dbReference type="Proteomes" id="UP000294530">
    <property type="component" value="Unassembled WGS sequence"/>
</dbReference>
<name>A0A976FP21_BRELC</name>
<dbReference type="AlphaFoldDB" id="A0A976FP21"/>
<proteinExistence type="predicted"/>